<dbReference type="Proteomes" id="UP000482578">
    <property type="component" value="Unassembled WGS sequence"/>
</dbReference>
<comment type="caution">
    <text evidence="1">The sequence shown here is derived from an EMBL/GenBank/DDBJ whole genome shotgun (WGS) entry which is preliminary data.</text>
</comment>
<accession>A0A6B2KT51</accession>
<protein>
    <submittedName>
        <fullName evidence="1">Uncharacterized protein</fullName>
    </submittedName>
</protein>
<evidence type="ECO:0000313" key="1">
    <source>
        <dbReference type="EMBL" id="NDV13425.1"/>
    </source>
</evidence>
<dbReference type="AlphaFoldDB" id="A0A6B2KT51"/>
<proteinExistence type="predicted"/>
<dbReference type="EMBL" id="JAAGAA010000010">
    <property type="protein sequence ID" value="NDV13425.1"/>
    <property type="molecule type" value="Genomic_DNA"/>
</dbReference>
<organism evidence="1 2">
    <name type="scientific">Crenobacter caeni</name>
    <dbReference type="NCBI Taxonomy" id="2705474"/>
    <lineage>
        <taxon>Bacteria</taxon>
        <taxon>Pseudomonadati</taxon>
        <taxon>Pseudomonadota</taxon>
        <taxon>Betaproteobacteria</taxon>
        <taxon>Neisseriales</taxon>
        <taxon>Neisseriaceae</taxon>
        <taxon>Crenobacter</taxon>
    </lineage>
</organism>
<sequence length="118" mass="13532">MEIIINLWQELLQDIQIKTEQGRKLHMHIDKEQSGCVLVGEFFEITDQAWYLVEFSKQRVADPAQLLKGCLENLQKAMEKKSDSISEIHNTCNAPIVSAERQRELLSELGVHASVRVN</sequence>
<evidence type="ECO:0000313" key="2">
    <source>
        <dbReference type="Proteomes" id="UP000482578"/>
    </source>
</evidence>
<keyword evidence="2" id="KW-1185">Reference proteome</keyword>
<dbReference type="RefSeq" id="WP_163316622.1">
    <property type="nucleotide sequence ID" value="NZ_JAAGAA010000010.1"/>
</dbReference>
<gene>
    <name evidence="1" type="ORF">GZH52_11590</name>
</gene>
<name>A0A6B2KT51_9NEIS</name>
<reference evidence="1 2" key="1">
    <citation type="submission" date="2020-02" db="EMBL/GenBank/DDBJ databases">
        <authorList>
            <person name="Yang Z."/>
        </authorList>
    </citation>
    <scope>NUCLEOTIDE SEQUENCE [LARGE SCALE GENOMIC DNA]</scope>
    <source>
        <strain evidence="1 2">HX-7-9</strain>
    </source>
</reference>